<feature type="transmembrane region" description="Helical" evidence="2">
    <location>
        <begin position="271"/>
        <end position="294"/>
    </location>
</feature>
<feature type="transmembrane region" description="Helical" evidence="2">
    <location>
        <begin position="33"/>
        <end position="53"/>
    </location>
</feature>
<keyword evidence="2" id="KW-0472">Membrane</keyword>
<comment type="caution">
    <text evidence="3">The sequence shown here is derived from an EMBL/GenBank/DDBJ whole genome shotgun (WGS) entry which is preliminary data.</text>
</comment>
<dbReference type="RefSeq" id="WP_308938635.1">
    <property type="nucleotide sequence ID" value="NZ_JAVIBR010000011.1"/>
</dbReference>
<protein>
    <recommendedName>
        <fullName evidence="5">Conjugal transfer protein</fullName>
    </recommendedName>
</protein>
<organism evidence="3 4">
    <name type="scientific">Streptococcus ruminantium</name>
    <dbReference type="NCBI Taxonomy" id="1917441"/>
    <lineage>
        <taxon>Bacteria</taxon>
        <taxon>Bacillati</taxon>
        <taxon>Bacillota</taxon>
        <taxon>Bacilli</taxon>
        <taxon>Lactobacillales</taxon>
        <taxon>Streptococcaceae</taxon>
        <taxon>Streptococcus</taxon>
    </lineage>
</organism>
<name>A0ABU1B518_9STRE</name>
<evidence type="ECO:0000256" key="2">
    <source>
        <dbReference type="SAM" id="Phobius"/>
    </source>
</evidence>
<feature type="transmembrane region" description="Helical" evidence="2">
    <location>
        <begin position="123"/>
        <end position="147"/>
    </location>
</feature>
<evidence type="ECO:0000313" key="3">
    <source>
        <dbReference type="EMBL" id="MDQ8833116.1"/>
    </source>
</evidence>
<keyword evidence="2" id="KW-0812">Transmembrane</keyword>
<gene>
    <name evidence="3" type="ORF">RFF62_04850</name>
</gene>
<dbReference type="Proteomes" id="UP001228446">
    <property type="component" value="Unassembled WGS sequence"/>
</dbReference>
<feature type="transmembrane region" description="Helical" evidence="2">
    <location>
        <begin position="300"/>
        <end position="321"/>
    </location>
</feature>
<feature type="compositionally biased region" description="Acidic residues" evidence="1">
    <location>
        <begin position="457"/>
        <end position="478"/>
    </location>
</feature>
<feature type="transmembrane region" description="Helical" evidence="2">
    <location>
        <begin position="372"/>
        <end position="391"/>
    </location>
</feature>
<feature type="region of interest" description="Disordered" evidence="1">
    <location>
        <begin position="446"/>
        <end position="538"/>
    </location>
</feature>
<proteinExistence type="predicted"/>
<reference evidence="3 4" key="1">
    <citation type="submission" date="2023-08" db="EMBL/GenBank/DDBJ databases">
        <title>Streptococcus ruminantium-associated sheep mastitis outbreak detected in Italy is distinct from bovine isolates.</title>
        <authorList>
            <person name="Rosa M.N."/>
            <person name="Vezina B."/>
            <person name="Tola S."/>
        </authorList>
    </citation>
    <scope>NUCLEOTIDE SEQUENCE [LARGE SCALE GENOMIC DNA]</scope>
    <source>
        <strain evidence="3 4">OM6730</strain>
    </source>
</reference>
<evidence type="ECO:0000313" key="4">
    <source>
        <dbReference type="Proteomes" id="UP001228446"/>
    </source>
</evidence>
<sequence>MDKLKGIDIFSFRSYIETTTGIDTGMWSILTDIFINLLFSILNVIVLIFFTILKVMESFSVYEVYKKVIYDTSLQLWKSLIGNGSGSFVTGSIVTTLFALMGIYLFIIWLLGRHNFSQKVIHVLAVIVLALGYFGTIQGTSGGLFVLDGIRSLSDEALKVVDSTTIQFSTEESIDTALDFSDSYIAQTSYQTYLYVNTGRIDGKYFNNQTEQLEEFDSAKVLGQLDIDGNFKPVLSKDREKYIDSLGHGAKENGEKNRWVSAVGDYFFMKLFYVFASIFKAIILPIPYIVIHLFRIIAEILVLVIMLVFPFILIASFIPALQNYLIGSIKLTLVSSVLPSVGSLMVLVIAVINKIIYLGFENNFQDSTSTQLLVSNFIFSFVSIAIYYIFWKYKGQILLFFSGGNQFVASSSDAVLGVGESGVDNMMKYSREFYIRHFNEFSPEEAGADVPNLPEADLPDIDEPSLPEADLPDIDEPSLPEVDLPDVEKPVAPDVELPDVEKSVSSDVDLPDVEKPVAPDVQLPELEKSATPEFDLVE</sequence>
<keyword evidence="2" id="KW-1133">Transmembrane helix</keyword>
<feature type="transmembrane region" description="Helical" evidence="2">
    <location>
        <begin position="333"/>
        <end position="360"/>
    </location>
</feature>
<feature type="transmembrane region" description="Helical" evidence="2">
    <location>
        <begin position="88"/>
        <end position="111"/>
    </location>
</feature>
<evidence type="ECO:0008006" key="5">
    <source>
        <dbReference type="Google" id="ProtNLM"/>
    </source>
</evidence>
<evidence type="ECO:0000256" key="1">
    <source>
        <dbReference type="SAM" id="MobiDB-lite"/>
    </source>
</evidence>
<dbReference type="EMBL" id="JAVIBX010000014">
    <property type="protein sequence ID" value="MDQ8833116.1"/>
    <property type="molecule type" value="Genomic_DNA"/>
</dbReference>
<keyword evidence="4" id="KW-1185">Reference proteome</keyword>
<accession>A0ABU1B518</accession>